<dbReference type="PANTHER" id="PTHR43806:SF11">
    <property type="entry name" value="CEREVISIN-RELATED"/>
    <property type="match status" value="1"/>
</dbReference>
<evidence type="ECO:0000256" key="5">
    <source>
        <dbReference type="PROSITE-ProRule" id="PRU01240"/>
    </source>
</evidence>
<dbReference type="InterPro" id="IPR036852">
    <property type="entry name" value="Peptidase_S8/S53_dom_sf"/>
</dbReference>
<dbReference type="PROSITE" id="PS00137">
    <property type="entry name" value="SUBTILASE_HIS"/>
    <property type="match status" value="1"/>
</dbReference>
<dbReference type="Gene3D" id="3.40.50.200">
    <property type="entry name" value="Peptidase S8/S53 domain"/>
    <property type="match status" value="1"/>
</dbReference>
<accession>A0A934R387</accession>
<dbReference type="EMBL" id="JAENIK010000012">
    <property type="protein sequence ID" value="MBK1817578.1"/>
    <property type="molecule type" value="Genomic_DNA"/>
</dbReference>
<keyword evidence="9" id="KW-1185">Reference proteome</keyword>
<dbReference type="RefSeq" id="WP_200352516.1">
    <property type="nucleotide sequence ID" value="NZ_BAABHZ010000001.1"/>
</dbReference>
<reference evidence="8" key="1">
    <citation type="submission" date="2021-01" db="EMBL/GenBank/DDBJ databases">
        <title>Modified the classification status of verrucomicrobia.</title>
        <authorList>
            <person name="Feng X."/>
        </authorList>
    </citation>
    <scope>NUCLEOTIDE SEQUENCE</scope>
    <source>
        <strain evidence="8">JCM 18052</strain>
    </source>
</reference>
<dbReference type="PROSITE" id="PS51892">
    <property type="entry name" value="SUBTILASE"/>
    <property type="match status" value="1"/>
</dbReference>
<evidence type="ECO:0000256" key="6">
    <source>
        <dbReference type="RuleBase" id="RU003355"/>
    </source>
</evidence>
<dbReference type="PROSITE" id="PS00136">
    <property type="entry name" value="SUBTILASE_ASP"/>
    <property type="match status" value="1"/>
</dbReference>
<feature type="active site" description="Charge relay system" evidence="5">
    <location>
        <position position="184"/>
    </location>
</feature>
<dbReference type="InterPro" id="IPR023827">
    <property type="entry name" value="Peptidase_S8_Asp-AS"/>
</dbReference>
<dbReference type="PROSITE" id="PS00138">
    <property type="entry name" value="SUBTILASE_SER"/>
    <property type="match status" value="1"/>
</dbReference>
<dbReference type="PRINTS" id="PR00723">
    <property type="entry name" value="SUBTILISIN"/>
</dbReference>
<dbReference type="InterPro" id="IPR000209">
    <property type="entry name" value="Peptidase_S8/S53_dom"/>
</dbReference>
<organism evidence="8 9">
    <name type="scientific">Luteolibacter yonseiensis</name>
    <dbReference type="NCBI Taxonomy" id="1144680"/>
    <lineage>
        <taxon>Bacteria</taxon>
        <taxon>Pseudomonadati</taxon>
        <taxon>Verrucomicrobiota</taxon>
        <taxon>Verrucomicrobiia</taxon>
        <taxon>Verrucomicrobiales</taxon>
        <taxon>Verrucomicrobiaceae</taxon>
        <taxon>Luteolibacter</taxon>
    </lineage>
</organism>
<dbReference type="InterPro" id="IPR022398">
    <property type="entry name" value="Peptidase_S8_His-AS"/>
</dbReference>
<comment type="caution">
    <text evidence="8">The sequence shown here is derived from an EMBL/GenBank/DDBJ whole genome shotgun (WGS) entry which is preliminary data.</text>
</comment>
<comment type="similarity">
    <text evidence="1 5 6">Belongs to the peptidase S8 family.</text>
</comment>
<evidence type="ECO:0000256" key="1">
    <source>
        <dbReference type="ARBA" id="ARBA00011073"/>
    </source>
</evidence>
<sequence length="538" mass="56920">MKNHLRHLLSIFILVFCGLVGWWIARGVEKSVVRHSPVRPQVVARPAVSVPHRASAPYREEFRDGSTVEMFESGTPDQVILRFPSEETYSAFLFALAGSKIQLVDQLDRLRAVRLGYSEWNDLSNLLDGENIVAFDSLPAVPAPGSSGGTQQGLVGFGESLLPWLGVPADHAGWGAGVKIAVLDTGIVSHPALPGYSQSIVITPFPADISKTNGHGTAVASLIAGNDPLAQGVAPAAELISVRVSDDYGRADSFALAAGILAAIDAGAHIINISMGTTENNPLIEEAVLYAHKQNVLIVAASGNSERSEACYPAAYPTVISVGAVDARGEHLDFSNYGTYLSITAPGYLIDAAWPGNQYQSIVGTSASAPLVSGAIAATMSNGRGITMTASQAAEIVMNNADEAGIPGPDSEYGSGILNLGRVMNRNIPGIVDAAITNQRLVRSVRPGVNDEIQVTIQNRGTSVLVNTLLEIDTRFGNRRFNATMIAPGAMQTFSMPVRLDGLAGNEPLRVSSNLSLGNAGQDLTPLNNQREDTFYVR</sequence>
<proteinExistence type="inferred from homology"/>
<feature type="active site" description="Charge relay system" evidence="5">
    <location>
        <position position="366"/>
    </location>
</feature>
<feature type="domain" description="Peptidase S8/S53" evidence="7">
    <location>
        <begin position="175"/>
        <end position="416"/>
    </location>
</feature>
<keyword evidence="3 5" id="KW-0378">Hydrolase</keyword>
<evidence type="ECO:0000313" key="9">
    <source>
        <dbReference type="Proteomes" id="UP000600139"/>
    </source>
</evidence>
<keyword evidence="4 5" id="KW-0720">Serine protease</keyword>
<dbReference type="Proteomes" id="UP000600139">
    <property type="component" value="Unassembled WGS sequence"/>
</dbReference>
<protein>
    <submittedName>
        <fullName evidence="8">S8 family serine peptidase</fullName>
    </submittedName>
</protein>
<dbReference type="InterPro" id="IPR050131">
    <property type="entry name" value="Peptidase_S8_subtilisin-like"/>
</dbReference>
<evidence type="ECO:0000256" key="2">
    <source>
        <dbReference type="ARBA" id="ARBA00022670"/>
    </source>
</evidence>
<evidence type="ECO:0000313" key="8">
    <source>
        <dbReference type="EMBL" id="MBK1817578.1"/>
    </source>
</evidence>
<dbReference type="AlphaFoldDB" id="A0A934R387"/>
<dbReference type="GO" id="GO:0004252">
    <property type="term" value="F:serine-type endopeptidase activity"/>
    <property type="evidence" value="ECO:0007669"/>
    <property type="project" value="UniProtKB-UniRule"/>
</dbReference>
<name>A0A934R387_9BACT</name>
<feature type="active site" description="Charge relay system" evidence="5">
    <location>
        <position position="215"/>
    </location>
</feature>
<dbReference type="GO" id="GO:0006508">
    <property type="term" value="P:proteolysis"/>
    <property type="evidence" value="ECO:0007669"/>
    <property type="project" value="UniProtKB-KW"/>
</dbReference>
<dbReference type="Pfam" id="PF00082">
    <property type="entry name" value="Peptidase_S8"/>
    <property type="match status" value="1"/>
</dbReference>
<evidence type="ECO:0000256" key="4">
    <source>
        <dbReference type="ARBA" id="ARBA00022825"/>
    </source>
</evidence>
<dbReference type="SUPFAM" id="SSF52743">
    <property type="entry name" value="Subtilisin-like"/>
    <property type="match status" value="1"/>
</dbReference>
<gene>
    <name evidence="8" type="ORF">JIN84_18310</name>
</gene>
<dbReference type="InterPro" id="IPR015500">
    <property type="entry name" value="Peptidase_S8_subtilisin-rel"/>
</dbReference>
<evidence type="ECO:0000256" key="3">
    <source>
        <dbReference type="ARBA" id="ARBA00022801"/>
    </source>
</evidence>
<dbReference type="InterPro" id="IPR023828">
    <property type="entry name" value="Peptidase_S8_Ser-AS"/>
</dbReference>
<keyword evidence="2 5" id="KW-0645">Protease</keyword>
<dbReference type="PANTHER" id="PTHR43806">
    <property type="entry name" value="PEPTIDASE S8"/>
    <property type="match status" value="1"/>
</dbReference>
<evidence type="ECO:0000259" key="7">
    <source>
        <dbReference type="Pfam" id="PF00082"/>
    </source>
</evidence>